<sequence length="70" mass="8004">MSLPTKVTDRIAHPNSRYYTGHNEDWARIIAYQHAPLYLPETDQPCRLAEPEQEVPALLTLQSGYQTIPP</sequence>
<dbReference type="AlphaFoldDB" id="A0AAV5NJF9"/>
<organism evidence="1 2">
    <name type="scientific">Gluconobacter cerinus</name>
    <dbReference type="NCBI Taxonomy" id="38307"/>
    <lineage>
        <taxon>Bacteria</taxon>
        <taxon>Pseudomonadati</taxon>
        <taxon>Pseudomonadota</taxon>
        <taxon>Alphaproteobacteria</taxon>
        <taxon>Acetobacterales</taxon>
        <taxon>Acetobacteraceae</taxon>
        <taxon>Gluconobacter</taxon>
    </lineage>
</organism>
<reference evidence="2" key="1">
    <citation type="journal article" date="2019" name="Int. J. Syst. Evol. Microbiol.">
        <title>The Global Catalogue of Microorganisms (GCM) 10K type strain sequencing project: providing services to taxonomists for standard genome sequencing and annotation.</title>
        <authorList>
            <consortium name="The Broad Institute Genomics Platform"/>
            <consortium name="The Broad Institute Genome Sequencing Center for Infectious Disease"/>
            <person name="Wu L."/>
            <person name="Ma J."/>
        </authorList>
    </citation>
    <scope>NUCLEOTIDE SEQUENCE [LARGE SCALE GENOMIC DNA]</scope>
    <source>
        <strain evidence="2">NBRC 3267</strain>
    </source>
</reference>
<dbReference type="Proteomes" id="UP001156614">
    <property type="component" value="Unassembled WGS sequence"/>
</dbReference>
<evidence type="ECO:0000313" key="1">
    <source>
        <dbReference type="EMBL" id="GLQ64250.1"/>
    </source>
</evidence>
<dbReference type="EMBL" id="BSNU01000011">
    <property type="protein sequence ID" value="GLQ64250.1"/>
    <property type="molecule type" value="Genomic_DNA"/>
</dbReference>
<protein>
    <submittedName>
        <fullName evidence="1">Uncharacterized protein</fullName>
    </submittedName>
</protein>
<gene>
    <name evidence="1" type="ORF">GCM10007867_30970</name>
</gene>
<comment type="caution">
    <text evidence="1">The sequence shown here is derived from an EMBL/GenBank/DDBJ whole genome shotgun (WGS) entry which is preliminary data.</text>
</comment>
<evidence type="ECO:0000313" key="2">
    <source>
        <dbReference type="Proteomes" id="UP001156614"/>
    </source>
</evidence>
<accession>A0AAV5NJF9</accession>
<proteinExistence type="predicted"/>
<name>A0AAV5NJF9_9PROT</name>
<keyword evidence="2" id="KW-1185">Reference proteome</keyword>
<dbReference type="RefSeq" id="WP_237390135.1">
    <property type="nucleotide sequence ID" value="NZ_BEWM01000011.1"/>
</dbReference>